<gene>
    <name evidence="1" type="ORF">SAMN02745134_00947</name>
</gene>
<evidence type="ECO:0000313" key="1">
    <source>
        <dbReference type="EMBL" id="SMC19813.1"/>
    </source>
</evidence>
<dbReference type="EMBL" id="FWXH01000002">
    <property type="protein sequence ID" value="SMC19813.1"/>
    <property type="molecule type" value="Genomic_DNA"/>
</dbReference>
<name>A0A1W1X7K4_9CLOT</name>
<evidence type="ECO:0000313" key="2">
    <source>
        <dbReference type="Proteomes" id="UP000192468"/>
    </source>
</evidence>
<accession>A0A1W1X7K4</accession>
<dbReference type="OrthoDB" id="9945214at2"/>
<organism evidence="1 2">
    <name type="scientific">Clostridium acidisoli DSM 12555</name>
    <dbReference type="NCBI Taxonomy" id="1121291"/>
    <lineage>
        <taxon>Bacteria</taxon>
        <taxon>Bacillati</taxon>
        <taxon>Bacillota</taxon>
        <taxon>Clostridia</taxon>
        <taxon>Eubacteriales</taxon>
        <taxon>Clostridiaceae</taxon>
        <taxon>Clostridium</taxon>
    </lineage>
</organism>
<dbReference type="AlphaFoldDB" id="A0A1W1X7K4"/>
<reference evidence="1 2" key="1">
    <citation type="submission" date="2017-04" db="EMBL/GenBank/DDBJ databases">
        <authorList>
            <person name="Afonso C.L."/>
            <person name="Miller P.J."/>
            <person name="Scott M.A."/>
            <person name="Spackman E."/>
            <person name="Goraichik I."/>
            <person name="Dimitrov K.M."/>
            <person name="Suarez D.L."/>
            <person name="Swayne D.E."/>
        </authorList>
    </citation>
    <scope>NUCLEOTIDE SEQUENCE [LARGE SCALE GENOMIC DNA]</scope>
    <source>
        <strain evidence="1 2">DSM 12555</strain>
    </source>
</reference>
<dbReference type="Proteomes" id="UP000192468">
    <property type="component" value="Unassembled WGS sequence"/>
</dbReference>
<dbReference type="RefSeq" id="WP_084114197.1">
    <property type="nucleotide sequence ID" value="NZ_FWXH01000002.1"/>
</dbReference>
<keyword evidence="2" id="KW-1185">Reference proteome</keyword>
<proteinExistence type="predicted"/>
<protein>
    <submittedName>
        <fullName evidence="1">Uncharacterized protein</fullName>
    </submittedName>
</protein>
<sequence length="132" mass="15160">MTNNLKLRPRMIYEETGLQGNVNVVVSNITVFKTYDLILINKDFSLNIGRQTLAIYGVISHILNGGVSGRSFRDVKSIKVLGIAHDRITLEVIENGINYHKYFGRILANTYSLRNFCDQNDPSRMFEWIQIH</sequence>